<gene>
    <name evidence="1" type="ORF">LKD48_03170</name>
</gene>
<dbReference type="InterPro" id="IPR010106">
    <property type="entry name" value="RpnA"/>
</dbReference>
<evidence type="ECO:0000313" key="1">
    <source>
        <dbReference type="EMBL" id="MCC2220648.1"/>
    </source>
</evidence>
<dbReference type="RefSeq" id="WP_308731166.1">
    <property type="nucleotide sequence ID" value="NZ_JAJEQN010000005.1"/>
</dbReference>
<dbReference type="PANTHER" id="PTHR41317">
    <property type="entry name" value="PD-(D_E)XK NUCLEASE FAMILY TRANSPOSASE"/>
    <property type="match status" value="1"/>
</dbReference>
<organism evidence="1 2">
    <name type="scientific">Anthropogastromicrobium aceti</name>
    <dbReference type="NCBI Taxonomy" id="2981768"/>
    <lineage>
        <taxon>Bacteria</taxon>
        <taxon>Bacillati</taxon>
        <taxon>Bacillota</taxon>
        <taxon>Clostridia</taxon>
        <taxon>Lachnospirales</taxon>
        <taxon>Lachnospiraceae</taxon>
        <taxon>Anthropogastromicrobium</taxon>
    </lineage>
</organism>
<dbReference type="EMBL" id="JAJEQN010000005">
    <property type="protein sequence ID" value="MCC2220648.1"/>
    <property type="molecule type" value="Genomic_DNA"/>
</dbReference>
<proteinExistence type="predicted"/>
<dbReference type="NCBIfam" id="TIGR01784">
    <property type="entry name" value="T_den_put_tspse"/>
    <property type="match status" value="1"/>
</dbReference>
<dbReference type="Proteomes" id="UP001198200">
    <property type="component" value="Unassembled WGS sequence"/>
</dbReference>
<evidence type="ECO:0000313" key="2">
    <source>
        <dbReference type="Proteomes" id="UP001198200"/>
    </source>
</evidence>
<dbReference type="Pfam" id="PF12784">
    <property type="entry name" value="PDDEXK_2"/>
    <property type="match status" value="1"/>
</dbReference>
<accession>A0AAE3E2S2</accession>
<dbReference type="PANTHER" id="PTHR41317:SF1">
    <property type="entry name" value="PD-(D_E)XK NUCLEASE FAMILY TRANSPOSASE"/>
    <property type="match status" value="1"/>
</dbReference>
<dbReference type="AlphaFoldDB" id="A0AAE3E2S2"/>
<sequence>MNTFFSSSIEPDTLLPLTSDVVFKEVLGQEESKPILMGFLNDILDMNITSPDQITLLNPELNPEYIDDKLSILDIRVQLQDHTSIDVEIQVIDQHNIEPRALYYVCRLCVDQLQKGDDYTQLRPAIGLNLLCFNLYNDSEYFRSFILKDKKTNSEYPNYLEVSFLELFKGVSELTRTKTSDPTNFIHALSGKDQWILFLATKNKEVQQKLAENNTTLHAAYERLTTVSSDEKLRILALNREKAIRDWNSSIHYAEQHGKEQINKLNQCLLTDNRFDDLKRSISDPDFQKQLLKEYRLEK</sequence>
<protein>
    <submittedName>
        <fullName evidence="1">Rpn family recombination-promoting nuclease/putative transposase</fullName>
    </submittedName>
</protein>
<keyword evidence="2" id="KW-1185">Reference proteome</keyword>
<comment type="caution">
    <text evidence="1">The sequence shown here is derived from an EMBL/GenBank/DDBJ whole genome shotgun (WGS) entry which is preliminary data.</text>
</comment>
<reference evidence="1 2" key="1">
    <citation type="submission" date="2021-10" db="EMBL/GenBank/DDBJ databases">
        <title>Anaerobic single-cell dispensing facilitates the cultivation of human gut bacteria.</title>
        <authorList>
            <person name="Afrizal A."/>
        </authorList>
    </citation>
    <scope>NUCLEOTIDE SEQUENCE [LARGE SCALE GENOMIC DNA]</scope>
    <source>
        <strain evidence="1 2">CLA-AA-H224</strain>
    </source>
</reference>
<name>A0AAE3E2S2_9FIRM</name>